<dbReference type="EMBL" id="SSTE01013280">
    <property type="protein sequence ID" value="KAA0047189.1"/>
    <property type="molecule type" value="Genomic_DNA"/>
</dbReference>
<evidence type="ECO:0000313" key="3">
    <source>
        <dbReference type="Proteomes" id="UP000321393"/>
    </source>
</evidence>
<sequence length="537" mass="60002">MAFEGGLRIIKRARGQVLSKAGSRVALADTKVAEISPCPSSNLNTDKQKQWVIRNSEVISTNFENLWIITKLFAFDDRRKIRKMLENYFQAKIVINPLFDENALINLDEGSIKDLICNEGKWQVLGSFYLKFEKWDKHKYSRPLTMKGYGGWLKIKNLLWITGAGEPSSEARIQVKHNLCGFVPSTIEIIDPKRGNIFLNFGDFEFLNPPFPTSDTIMVSDFKKSIHLLRIMEVLQDEGSDLSFFPRFECPEINFRTSSHSSKSICDSGTPSGSLISAREDERSKKSGGNCLNCTGIRKVIFIGFCKSMNNCLFDFGGHAKSDFPFQKQVVEGPERERESRKAPLINIFPSIPPASENTTVAGSQAEDELFEWATEQSPPAPEKTIVASRGHFSPSNPFKCAKDSKYSHVPRILKSLSASKPPSTITIPSSTVFLPITWIFWKCTAPKFRYLNASIGSPCKGDISVKNQLEISSPISVSSEDSAETTSEVDLKLDSGIEVMDLNVLFNDESFPPNRIPLDLPKDLLSLVNDFGIILA</sequence>
<evidence type="ECO:0008006" key="5">
    <source>
        <dbReference type="Google" id="ProtNLM"/>
    </source>
</evidence>
<dbReference type="Proteomes" id="UP000321393">
    <property type="component" value="Unassembled WGS sequence"/>
</dbReference>
<dbReference type="OrthoDB" id="1713445at2759"/>
<organism evidence="1 3">
    <name type="scientific">Cucumis melo var. makuwa</name>
    <name type="common">Oriental melon</name>
    <dbReference type="NCBI Taxonomy" id="1194695"/>
    <lineage>
        <taxon>Eukaryota</taxon>
        <taxon>Viridiplantae</taxon>
        <taxon>Streptophyta</taxon>
        <taxon>Embryophyta</taxon>
        <taxon>Tracheophyta</taxon>
        <taxon>Spermatophyta</taxon>
        <taxon>Magnoliopsida</taxon>
        <taxon>eudicotyledons</taxon>
        <taxon>Gunneridae</taxon>
        <taxon>Pentapetalae</taxon>
        <taxon>rosids</taxon>
        <taxon>fabids</taxon>
        <taxon>Cucurbitales</taxon>
        <taxon>Cucurbitaceae</taxon>
        <taxon>Benincaseae</taxon>
        <taxon>Cucumis</taxon>
    </lineage>
</organism>
<dbReference type="Proteomes" id="UP000321947">
    <property type="component" value="Unassembled WGS sequence"/>
</dbReference>
<name>A0A5A7U128_CUCMM</name>
<protein>
    <recommendedName>
        <fullName evidence="5">DUF4283 domain-containing protein</fullName>
    </recommendedName>
</protein>
<evidence type="ECO:0000313" key="1">
    <source>
        <dbReference type="EMBL" id="KAA0047189.1"/>
    </source>
</evidence>
<comment type="caution">
    <text evidence="1">The sequence shown here is derived from an EMBL/GenBank/DDBJ whole genome shotgun (WGS) entry which is preliminary data.</text>
</comment>
<reference evidence="3 4" key="1">
    <citation type="submission" date="2019-08" db="EMBL/GenBank/DDBJ databases">
        <title>Draft genome sequences of two oriental melons (Cucumis melo L. var makuwa).</title>
        <authorList>
            <person name="Kwon S.-Y."/>
        </authorList>
    </citation>
    <scope>NUCLEOTIDE SEQUENCE [LARGE SCALE GENOMIC DNA]</scope>
    <source>
        <strain evidence="4">cv. Chang Bougi</strain>
        <strain evidence="3">cv. SW 3</strain>
        <tissue evidence="1">Leaf</tissue>
    </source>
</reference>
<dbReference type="EMBL" id="SSTD01001370">
    <property type="protein sequence ID" value="TYK29739.1"/>
    <property type="molecule type" value="Genomic_DNA"/>
</dbReference>
<dbReference type="AlphaFoldDB" id="A0A5A7U128"/>
<evidence type="ECO:0000313" key="4">
    <source>
        <dbReference type="Proteomes" id="UP000321947"/>
    </source>
</evidence>
<accession>A0A5A7U128</accession>
<evidence type="ECO:0000313" key="2">
    <source>
        <dbReference type="EMBL" id="TYK29739.1"/>
    </source>
</evidence>
<gene>
    <name evidence="2" type="ORF">E5676_scaffold1280G00090</name>
    <name evidence="1" type="ORF">E6C27_scaffold83G00690</name>
</gene>
<proteinExistence type="predicted"/>